<proteinExistence type="predicted"/>
<accession>A0A1H7L1F3</accession>
<keyword evidence="1" id="KW-0472">Membrane</keyword>
<dbReference type="EMBL" id="FOAT01000008">
    <property type="protein sequence ID" value="SEK92620.1"/>
    <property type="molecule type" value="Genomic_DNA"/>
</dbReference>
<evidence type="ECO:0000313" key="2">
    <source>
        <dbReference type="EMBL" id="SEK92620.1"/>
    </source>
</evidence>
<evidence type="ECO:0000256" key="1">
    <source>
        <dbReference type="SAM" id="Phobius"/>
    </source>
</evidence>
<feature type="transmembrane region" description="Helical" evidence="1">
    <location>
        <begin position="122"/>
        <end position="143"/>
    </location>
</feature>
<dbReference type="OrthoDB" id="1828884at2"/>
<keyword evidence="1" id="KW-0812">Transmembrane</keyword>
<protein>
    <submittedName>
        <fullName evidence="2">Uncharacterized protein</fullName>
    </submittedName>
</protein>
<dbReference type="Proteomes" id="UP000186015">
    <property type="component" value="Unassembled WGS sequence"/>
</dbReference>
<organism evidence="2 3">
    <name type="scientific">Ruminococcus albus</name>
    <dbReference type="NCBI Taxonomy" id="1264"/>
    <lineage>
        <taxon>Bacteria</taxon>
        <taxon>Bacillati</taxon>
        <taxon>Bacillota</taxon>
        <taxon>Clostridia</taxon>
        <taxon>Eubacteriales</taxon>
        <taxon>Oscillospiraceae</taxon>
        <taxon>Ruminococcus</taxon>
    </lineage>
</organism>
<evidence type="ECO:0000313" key="3">
    <source>
        <dbReference type="Proteomes" id="UP000186015"/>
    </source>
</evidence>
<name>A0A1H7L1F3_RUMAL</name>
<reference evidence="2 3" key="1">
    <citation type="submission" date="2016-10" db="EMBL/GenBank/DDBJ databases">
        <authorList>
            <person name="de Groot N.N."/>
        </authorList>
    </citation>
    <scope>NUCLEOTIDE SEQUENCE [LARGE SCALE GENOMIC DNA]</scope>
    <source>
        <strain evidence="2 3">KH2T6</strain>
    </source>
</reference>
<sequence length="146" mass="16343">MEMLIVLVVVTVLLVILGVSAEMLIVGFLGLLCIMMVALVLFFAYCIIRMSKCRKCIGKLSEVTQSPKHGFSVPVYDIDGEKYENVFPCEIVMKKQLYYEGRECRLLLDEKRRKVFDGNARASSIVGIVISAVSAVLLIFNLISML</sequence>
<dbReference type="AlphaFoldDB" id="A0A1H7L1F3"/>
<feature type="transmembrane region" description="Helical" evidence="1">
    <location>
        <begin position="28"/>
        <end position="48"/>
    </location>
</feature>
<gene>
    <name evidence="2" type="ORF">SAMN05216469_1088</name>
</gene>
<dbReference type="RefSeq" id="WP_074833294.1">
    <property type="nucleotide sequence ID" value="NZ_FOAT01000008.1"/>
</dbReference>
<keyword evidence="1" id="KW-1133">Transmembrane helix</keyword>